<organism evidence="1 2">
    <name type="scientific">Entamoeba nuttalli</name>
    <dbReference type="NCBI Taxonomy" id="412467"/>
    <lineage>
        <taxon>Eukaryota</taxon>
        <taxon>Amoebozoa</taxon>
        <taxon>Evosea</taxon>
        <taxon>Archamoebae</taxon>
        <taxon>Mastigamoebida</taxon>
        <taxon>Entamoebidae</taxon>
        <taxon>Entamoeba</taxon>
    </lineage>
</organism>
<dbReference type="Proteomes" id="UP001628156">
    <property type="component" value="Unassembled WGS sequence"/>
</dbReference>
<proteinExistence type="predicted"/>
<sequence>GKFNVGKQNVTWCGGKYHPDPLHDDTSKYL</sequence>
<feature type="non-terminal residue" evidence="1">
    <location>
        <position position="1"/>
    </location>
</feature>
<reference evidence="1 2" key="1">
    <citation type="journal article" date="2019" name="PLoS Negl. Trop. Dis.">
        <title>Whole genome sequencing of Entamoeba nuttalli reveals mammalian host-related molecular signatures and a novel octapeptide-repeat surface protein.</title>
        <authorList>
            <person name="Tanaka M."/>
            <person name="Makiuchi T."/>
            <person name="Komiyama T."/>
            <person name="Shiina T."/>
            <person name="Osaki K."/>
            <person name="Tachibana H."/>
        </authorList>
    </citation>
    <scope>NUCLEOTIDE SEQUENCE [LARGE SCALE GENOMIC DNA]</scope>
    <source>
        <strain evidence="1 2">P19-061405</strain>
    </source>
</reference>
<accession>A0ABQ0DLL9</accession>
<dbReference type="EMBL" id="BAAFRS010000159">
    <property type="protein sequence ID" value="GAB1223716.1"/>
    <property type="molecule type" value="Genomic_DNA"/>
</dbReference>
<evidence type="ECO:0000313" key="2">
    <source>
        <dbReference type="Proteomes" id="UP001628156"/>
    </source>
</evidence>
<protein>
    <submittedName>
        <fullName evidence="1">Uncharacterized protein</fullName>
    </submittedName>
</protein>
<comment type="caution">
    <text evidence="1">The sequence shown here is derived from an EMBL/GenBank/DDBJ whole genome shotgun (WGS) entry which is preliminary data.</text>
</comment>
<keyword evidence="2" id="KW-1185">Reference proteome</keyword>
<name>A0ABQ0DLL9_9EUKA</name>
<evidence type="ECO:0000313" key="1">
    <source>
        <dbReference type="EMBL" id="GAB1223716.1"/>
    </source>
</evidence>
<gene>
    <name evidence="1" type="ORF">ENUP19_0159G0037</name>
</gene>
<feature type="non-terminal residue" evidence="1">
    <location>
        <position position="30"/>
    </location>
</feature>